<sequence length="41" mass="4506">MPMICEVCGGTEEEAEIEAQADHLHICSDCIGDRQQAELTE</sequence>
<protein>
    <submittedName>
        <fullName evidence="1">Uncharacterized protein</fullName>
    </submittedName>
</protein>
<reference evidence="1" key="1">
    <citation type="journal article" date="2014" name="Int. J. Syst. Evol. Microbiol.">
        <title>Complete genome sequence of Corynebacterium casei LMG S-19264T (=DSM 44701T), isolated from a smear-ripened cheese.</title>
        <authorList>
            <consortium name="US DOE Joint Genome Institute (JGI-PGF)"/>
            <person name="Walter F."/>
            <person name="Albersmeier A."/>
            <person name="Kalinowski J."/>
            <person name="Ruckert C."/>
        </authorList>
    </citation>
    <scope>NUCLEOTIDE SEQUENCE</scope>
    <source>
        <strain evidence="1">CGMCC 1.12987</strain>
    </source>
</reference>
<evidence type="ECO:0000313" key="1">
    <source>
        <dbReference type="EMBL" id="GGG04026.1"/>
    </source>
</evidence>
<comment type="caution">
    <text evidence="1">The sequence shown here is derived from an EMBL/GenBank/DDBJ whole genome shotgun (WGS) entry which is preliminary data.</text>
</comment>
<organism evidence="1 2">
    <name type="scientific">Paenibacillus abyssi</name>
    <dbReference type="NCBI Taxonomy" id="1340531"/>
    <lineage>
        <taxon>Bacteria</taxon>
        <taxon>Bacillati</taxon>
        <taxon>Bacillota</taxon>
        <taxon>Bacilli</taxon>
        <taxon>Bacillales</taxon>
        <taxon>Paenibacillaceae</taxon>
        <taxon>Paenibacillus</taxon>
    </lineage>
</organism>
<proteinExistence type="predicted"/>
<gene>
    <name evidence="1" type="ORF">GCM10010916_21340</name>
</gene>
<keyword evidence="2" id="KW-1185">Reference proteome</keyword>
<evidence type="ECO:0000313" key="2">
    <source>
        <dbReference type="Proteomes" id="UP000644756"/>
    </source>
</evidence>
<accession>A0A917CYW6</accession>
<dbReference type="RefSeq" id="WP_268237380.1">
    <property type="nucleotide sequence ID" value="NZ_BMGR01000006.1"/>
</dbReference>
<dbReference type="Proteomes" id="UP000644756">
    <property type="component" value="Unassembled WGS sequence"/>
</dbReference>
<name>A0A917CYW6_9BACL</name>
<dbReference type="EMBL" id="BMGR01000006">
    <property type="protein sequence ID" value="GGG04026.1"/>
    <property type="molecule type" value="Genomic_DNA"/>
</dbReference>
<dbReference type="AlphaFoldDB" id="A0A917CYW6"/>
<reference evidence="1" key="2">
    <citation type="submission" date="2020-09" db="EMBL/GenBank/DDBJ databases">
        <authorList>
            <person name="Sun Q."/>
            <person name="Zhou Y."/>
        </authorList>
    </citation>
    <scope>NUCLEOTIDE SEQUENCE</scope>
    <source>
        <strain evidence="1">CGMCC 1.12987</strain>
    </source>
</reference>